<reference evidence="2 3" key="1">
    <citation type="submission" date="2024-08" db="EMBL/GenBank/DDBJ databases">
        <authorList>
            <person name="Cucini C."/>
            <person name="Frati F."/>
        </authorList>
    </citation>
    <scope>NUCLEOTIDE SEQUENCE [LARGE SCALE GENOMIC DNA]</scope>
</reference>
<protein>
    <recommendedName>
        <fullName evidence="4">Ionotropic glutamate receptor C-terminal domain-containing protein</fullName>
    </recommendedName>
</protein>
<keyword evidence="1" id="KW-0472">Membrane</keyword>
<evidence type="ECO:0008006" key="4">
    <source>
        <dbReference type="Google" id="ProtNLM"/>
    </source>
</evidence>
<feature type="transmembrane region" description="Helical" evidence="1">
    <location>
        <begin position="258"/>
        <end position="279"/>
    </location>
</feature>
<proteinExistence type="predicted"/>
<dbReference type="EMBL" id="CAXLJM020000040">
    <property type="protein sequence ID" value="CAL8108412.1"/>
    <property type="molecule type" value="Genomic_DNA"/>
</dbReference>
<organism evidence="2 3">
    <name type="scientific">Orchesella dallaii</name>
    <dbReference type="NCBI Taxonomy" id="48710"/>
    <lineage>
        <taxon>Eukaryota</taxon>
        <taxon>Metazoa</taxon>
        <taxon>Ecdysozoa</taxon>
        <taxon>Arthropoda</taxon>
        <taxon>Hexapoda</taxon>
        <taxon>Collembola</taxon>
        <taxon>Entomobryomorpha</taxon>
        <taxon>Entomobryoidea</taxon>
        <taxon>Orchesellidae</taxon>
        <taxon>Orchesellinae</taxon>
        <taxon>Orchesella</taxon>
    </lineage>
</organism>
<gene>
    <name evidence="2" type="ORF">ODALV1_LOCUS12970</name>
</gene>
<evidence type="ECO:0000313" key="3">
    <source>
        <dbReference type="Proteomes" id="UP001642540"/>
    </source>
</evidence>
<keyword evidence="1" id="KW-0812">Transmembrane</keyword>
<feature type="transmembrane region" description="Helical" evidence="1">
    <location>
        <begin position="320"/>
        <end position="338"/>
    </location>
</feature>
<feature type="transmembrane region" description="Helical" evidence="1">
    <location>
        <begin position="552"/>
        <end position="574"/>
    </location>
</feature>
<evidence type="ECO:0000313" key="2">
    <source>
        <dbReference type="EMBL" id="CAL8108412.1"/>
    </source>
</evidence>
<comment type="caution">
    <text evidence="2">The sequence shown here is derived from an EMBL/GenBank/DDBJ whole genome shotgun (WGS) entry which is preliminary data.</text>
</comment>
<keyword evidence="1" id="KW-1133">Transmembrane helix</keyword>
<accession>A0ABP1QM43</accession>
<evidence type="ECO:0000256" key="1">
    <source>
        <dbReference type="SAM" id="Phobius"/>
    </source>
</evidence>
<dbReference type="Proteomes" id="UP001642540">
    <property type="component" value="Unassembled WGS sequence"/>
</dbReference>
<sequence length="606" mass="69939">MGSSATFGYPQLFSIERHQQPKILQNFGNMQCARDFSPEMKRFSRITNFPLVSELNSLENTCKNESSSRKCYIFSKALFGLSLKWEFTSRVTCLSKDKGKSIPFPYSVELLYKGTTLLSPNPSPFQQKYVRVTQPNLRQVIMKQASKMELRNFHSLGRTNVFIALGKMSHELFKWTNKTVISFDDPIPPEAKDQFIPTLHPHLFAGVLRSMDNMYSFNKSVYHVRSFDIKYNFAYCSSSTQNLGSYTLHDFSVLSAPFMSSIWIFLFITTLFISFALMLRMRMENDECSLLQEYLLILYVIVSDLIIISATHGFPHIRNSWLHVGWLLVCVLLSNLYTGKITSLLIKPGEEKTLGKLEELVERNFTLVFPKFFPTILQSIKGQLATEELNRNHHYSDMMTVKLLVGERPEERQLLSEEFYKSVAFKSKIALLGPWPFAISGRNTAQTLIEKIRNSSRNGVVPVKRKCHVGKRLVAISPAVVWTFFPPNVDELYKAFQMFVQNGIFFLWLDMFYKLNYGERVQDQQKVLSETHIVAVEKGFEPMGFGHRHTPIIFIMWVTLLLVCCAVFACEVAYSRVHFRGRGNEMSENDIIMTSRIIKVNYMFLP</sequence>
<keyword evidence="3" id="KW-1185">Reference proteome</keyword>
<feature type="transmembrane region" description="Helical" evidence="1">
    <location>
        <begin position="291"/>
        <end position="314"/>
    </location>
</feature>
<name>A0ABP1QM43_9HEXA</name>